<keyword evidence="2" id="KW-0539">Nucleus</keyword>
<dbReference type="GO" id="GO:0030880">
    <property type="term" value="C:RNA polymerase complex"/>
    <property type="evidence" value="ECO:0007669"/>
    <property type="project" value="InterPro"/>
</dbReference>
<dbReference type="InterPro" id="IPR005574">
    <property type="entry name" value="Rpb4/RPC9"/>
</dbReference>
<sequence length="153" mass="17565">MEDDGGNVNELKFGADFDSSMMENQSLVFLTNQEVAVILDRIKTDREKNNRNPPTMMLDTLDYVKRNCGVNSINKVEKFTESLRNRLKDMEDESQGEPRALHPFEIAALANLMQADSEQIEAMEVIPSLRRFDTAFVDQILDVCKQEMEELMI</sequence>
<organism evidence="3">
    <name type="scientific">Octactis speculum</name>
    <dbReference type="NCBI Taxonomy" id="3111310"/>
    <lineage>
        <taxon>Eukaryota</taxon>
        <taxon>Sar</taxon>
        <taxon>Stramenopiles</taxon>
        <taxon>Ochrophyta</taxon>
        <taxon>Dictyochophyceae</taxon>
        <taxon>Dictyochales</taxon>
        <taxon>Dictyochaceae</taxon>
        <taxon>Octactis</taxon>
    </lineage>
</organism>
<accession>A0A7S2B0W5</accession>
<dbReference type="GO" id="GO:0006352">
    <property type="term" value="P:DNA-templated transcription initiation"/>
    <property type="evidence" value="ECO:0007669"/>
    <property type="project" value="InterPro"/>
</dbReference>
<dbReference type="SUPFAM" id="SSF47819">
    <property type="entry name" value="HRDC-like"/>
    <property type="match status" value="1"/>
</dbReference>
<dbReference type="EMBL" id="HBGS01009014">
    <property type="protein sequence ID" value="CAD9382957.1"/>
    <property type="molecule type" value="Transcribed_RNA"/>
</dbReference>
<gene>
    <name evidence="3" type="ORF">DSPE1174_LOCUS4734</name>
</gene>
<dbReference type="GO" id="GO:0005634">
    <property type="term" value="C:nucleus"/>
    <property type="evidence" value="ECO:0007669"/>
    <property type="project" value="UniProtKB-SubCell"/>
</dbReference>
<dbReference type="Pfam" id="PF03874">
    <property type="entry name" value="RNA_pol_Rpb4"/>
    <property type="match status" value="1"/>
</dbReference>
<evidence type="ECO:0000256" key="1">
    <source>
        <dbReference type="ARBA" id="ARBA00004123"/>
    </source>
</evidence>
<evidence type="ECO:0008006" key="4">
    <source>
        <dbReference type="Google" id="ProtNLM"/>
    </source>
</evidence>
<proteinExistence type="predicted"/>
<dbReference type="AlphaFoldDB" id="A0A7S2B0W5"/>
<evidence type="ECO:0000313" key="3">
    <source>
        <dbReference type="EMBL" id="CAD9382957.1"/>
    </source>
</evidence>
<dbReference type="Gene3D" id="1.20.1250.40">
    <property type="match status" value="1"/>
</dbReference>
<dbReference type="GO" id="GO:0000166">
    <property type="term" value="F:nucleotide binding"/>
    <property type="evidence" value="ECO:0007669"/>
    <property type="project" value="InterPro"/>
</dbReference>
<protein>
    <recommendedName>
        <fullName evidence="4">DNA-directed RNA polymerase III subunit RPC9</fullName>
    </recommendedName>
</protein>
<evidence type="ECO:0000256" key="2">
    <source>
        <dbReference type="ARBA" id="ARBA00023242"/>
    </source>
</evidence>
<name>A0A7S2B0W5_9STRA</name>
<dbReference type="InterPro" id="IPR010997">
    <property type="entry name" value="HRDC-like_sf"/>
</dbReference>
<dbReference type="PANTHER" id="PTHR21297">
    <property type="entry name" value="DNA-DIRECTED RNA POLYMERASE II"/>
    <property type="match status" value="1"/>
</dbReference>
<comment type="subcellular location">
    <subcellularLocation>
        <location evidence="1">Nucleus</location>
    </subcellularLocation>
</comment>
<dbReference type="InterPro" id="IPR045222">
    <property type="entry name" value="Rpb4-like"/>
</dbReference>
<dbReference type="InterPro" id="IPR038324">
    <property type="entry name" value="Rpb4/RPC9_sf"/>
</dbReference>
<reference evidence="3" key="1">
    <citation type="submission" date="2021-01" db="EMBL/GenBank/DDBJ databases">
        <authorList>
            <person name="Corre E."/>
            <person name="Pelletier E."/>
            <person name="Niang G."/>
            <person name="Scheremetjew M."/>
            <person name="Finn R."/>
            <person name="Kale V."/>
            <person name="Holt S."/>
            <person name="Cochrane G."/>
            <person name="Meng A."/>
            <person name="Brown T."/>
            <person name="Cohen L."/>
        </authorList>
    </citation>
    <scope>NUCLEOTIDE SEQUENCE</scope>
    <source>
        <strain evidence="3">CCMP1381</strain>
    </source>
</reference>